<keyword evidence="11" id="KW-1185">Reference proteome</keyword>
<dbReference type="PANTHER" id="PTHR10855:SF2">
    <property type="entry name" value="COP9 SIGNALOSOME COMPLEX SUBUNIT 4"/>
    <property type="match status" value="1"/>
</dbReference>
<sequence length="432" mass="47589">MASQKFAAALASIEALSHQPTKLEQYNNLLNDIVSRSSGDELAQDIVYYLDSILNEEISIASARPLLDSFIAALQKFDPEVKIKTGQHAVTLLQSRATSVEEQDSQIREILAEAYESQEEYSAAARALSGINIDSSQRLVSDAAKARLWIRIVRYYLEDDDTTNAEGFLNRIKNLPSKLEDHDSKLYFQLSQARILDARRRFLDAAQEYFNVSLAPGVDEGDRLAALSAAIRCAVLAPAGPQRSRSLSRLYKDDRASSVEEFSILEKMFLDRLLNADEVAAFSKKLAPHQLAVTADGTTVLDKAVIEHNLVAASKLYENINVDALGEILGLKSSSDFSAGEKAEAYAARMVEQGRLRGRIDQIDGIISFDSELAAGSGANGASLRQWDQGVQELAEDVERVATSIADQFPVSDNLLSVKHYFHADIYPGFCY</sequence>
<dbReference type="AlphaFoldDB" id="A0A1Q5U4R7"/>
<dbReference type="PROSITE" id="PS50250">
    <property type="entry name" value="PCI"/>
    <property type="match status" value="1"/>
</dbReference>
<evidence type="ECO:0000256" key="2">
    <source>
        <dbReference type="ARBA" id="ARBA00004496"/>
    </source>
</evidence>
<evidence type="ECO:0000256" key="5">
    <source>
        <dbReference type="ARBA" id="ARBA00014881"/>
    </source>
</evidence>
<protein>
    <recommendedName>
        <fullName evidence="5">COP9 signalosome complex subunit 4</fullName>
    </recommendedName>
</protein>
<comment type="similarity">
    <text evidence="3">Belongs to the CSN4 family.</text>
</comment>
<organism evidence="10 11">
    <name type="scientific">Penicillium subrubescens</name>
    <dbReference type="NCBI Taxonomy" id="1316194"/>
    <lineage>
        <taxon>Eukaryota</taxon>
        <taxon>Fungi</taxon>
        <taxon>Dikarya</taxon>
        <taxon>Ascomycota</taxon>
        <taxon>Pezizomycotina</taxon>
        <taxon>Eurotiomycetes</taxon>
        <taxon>Eurotiomycetidae</taxon>
        <taxon>Eurotiales</taxon>
        <taxon>Aspergillaceae</taxon>
        <taxon>Penicillium</taxon>
    </lineage>
</organism>
<dbReference type="SUPFAM" id="SSF46785">
    <property type="entry name" value="Winged helix' DNA-binding domain"/>
    <property type="match status" value="1"/>
</dbReference>
<dbReference type="STRING" id="1316194.A0A1Q5U4R7"/>
<dbReference type="InterPro" id="IPR036390">
    <property type="entry name" value="WH_DNA-bd_sf"/>
</dbReference>
<dbReference type="SMART" id="SM00088">
    <property type="entry name" value="PINT"/>
    <property type="match status" value="1"/>
</dbReference>
<dbReference type="Proteomes" id="UP000186955">
    <property type="component" value="Unassembled WGS sequence"/>
</dbReference>
<name>A0A1Q5U4R7_9EURO</name>
<dbReference type="GO" id="GO:0005829">
    <property type="term" value="C:cytosol"/>
    <property type="evidence" value="ECO:0007669"/>
    <property type="project" value="TreeGrafter"/>
</dbReference>
<keyword evidence="6" id="KW-0963">Cytoplasm</keyword>
<dbReference type="EMBL" id="MNBE01000582">
    <property type="protein sequence ID" value="OKP07465.1"/>
    <property type="molecule type" value="Genomic_DNA"/>
</dbReference>
<keyword evidence="7" id="KW-0736">Signalosome</keyword>
<evidence type="ECO:0000313" key="10">
    <source>
        <dbReference type="EMBL" id="OKP07465.1"/>
    </source>
</evidence>
<evidence type="ECO:0000259" key="9">
    <source>
        <dbReference type="PROSITE" id="PS50250"/>
    </source>
</evidence>
<evidence type="ECO:0000256" key="8">
    <source>
        <dbReference type="ARBA" id="ARBA00023242"/>
    </source>
</evidence>
<comment type="subcellular location">
    <subcellularLocation>
        <location evidence="2">Cytoplasm</location>
    </subcellularLocation>
    <subcellularLocation>
        <location evidence="1">Nucleus</location>
    </subcellularLocation>
</comment>
<dbReference type="PANTHER" id="PTHR10855">
    <property type="entry name" value="26S PROTEASOME NON-ATPASE REGULATORY SUBUNIT 12/COP9 SIGNALOSOME COMPLEX SUBUNIT 4"/>
    <property type="match status" value="1"/>
</dbReference>
<accession>A0A1Q5U4R7</accession>
<gene>
    <name evidence="10" type="ORF">PENSUB_6054</name>
</gene>
<dbReference type="FunFam" id="1.10.10.10:FF:000190">
    <property type="entry name" value="COP9 signalosome complex subunit 4"/>
    <property type="match status" value="1"/>
</dbReference>
<dbReference type="GO" id="GO:0008180">
    <property type="term" value="C:COP9 signalosome"/>
    <property type="evidence" value="ECO:0007669"/>
    <property type="project" value="UniProtKB-KW"/>
</dbReference>
<dbReference type="InterPro" id="IPR000717">
    <property type="entry name" value="PCI_dom"/>
</dbReference>
<dbReference type="InterPro" id="IPR054559">
    <property type="entry name" value="PSMD12-CSN4-like_N"/>
</dbReference>
<evidence type="ECO:0000256" key="3">
    <source>
        <dbReference type="ARBA" id="ARBA00010417"/>
    </source>
</evidence>
<evidence type="ECO:0000256" key="7">
    <source>
        <dbReference type="ARBA" id="ARBA00022790"/>
    </source>
</evidence>
<dbReference type="Gene3D" id="1.10.10.10">
    <property type="entry name" value="Winged helix-like DNA-binding domain superfamily/Winged helix DNA-binding domain"/>
    <property type="match status" value="1"/>
</dbReference>
<feature type="domain" description="PCI" evidence="9">
    <location>
        <begin position="194"/>
        <end position="374"/>
    </location>
</feature>
<dbReference type="Pfam" id="PF22241">
    <property type="entry name" value="PSMD12-CSN4_N"/>
    <property type="match status" value="1"/>
</dbReference>
<keyword evidence="8" id="KW-0539">Nucleus</keyword>
<evidence type="ECO:0000256" key="6">
    <source>
        <dbReference type="ARBA" id="ARBA00022490"/>
    </source>
</evidence>
<comment type="caution">
    <text evidence="10">The sequence shown here is derived from an EMBL/GenBank/DDBJ whole genome shotgun (WGS) entry which is preliminary data.</text>
</comment>
<evidence type="ECO:0000256" key="4">
    <source>
        <dbReference type="ARBA" id="ARBA00011098"/>
    </source>
</evidence>
<dbReference type="Pfam" id="PF01399">
    <property type="entry name" value="PCI"/>
    <property type="match status" value="1"/>
</dbReference>
<reference evidence="10 11" key="1">
    <citation type="submission" date="2016-10" db="EMBL/GenBank/DDBJ databases">
        <title>Genome sequence of the ascomycete fungus Penicillium subrubescens.</title>
        <authorList>
            <person name="De Vries R.P."/>
            <person name="Peng M."/>
            <person name="Dilokpimol A."/>
            <person name="Hilden K."/>
            <person name="Makela M.R."/>
            <person name="Grigoriev I."/>
            <person name="Riley R."/>
            <person name="Granchi Z."/>
        </authorList>
    </citation>
    <scope>NUCLEOTIDE SEQUENCE [LARGE SCALE GENOMIC DNA]</scope>
    <source>
        <strain evidence="10 11">CBS 132785</strain>
    </source>
</reference>
<proteinExistence type="inferred from homology"/>
<dbReference type="InterPro" id="IPR040134">
    <property type="entry name" value="PSMD12/CSN4"/>
</dbReference>
<dbReference type="InterPro" id="IPR036388">
    <property type="entry name" value="WH-like_DNA-bd_sf"/>
</dbReference>
<evidence type="ECO:0000256" key="1">
    <source>
        <dbReference type="ARBA" id="ARBA00004123"/>
    </source>
</evidence>
<evidence type="ECO:0000313" key="11">
    <source>
        <dbReference type="Proteomes" id="UP000186955"/>
    </source>
</evidence>
<comment type="subunit">
    <text evidence="4">Component of the COP9 signalosome (CSN) complex.</text>
</comment>